<dbReference type="InterPro" id="IPR051401">
    <property type="entry name" value="GtrA_CellWall_Glycosyl"/>
</dbReference>
<keyword evidence="3 6" id="KW-0812">Transmembrane</keyword>
<evidence type="ECO:0000256" key="6">
    <source>
        <dbReference type="SAM" id="Phobius"/>
    </source>
</evidence>
<name>A0A1N6I136_9BURK</name>
<evidence type="ECO:0000256" key="1">
    <source>
        <dbReference type="ARBA" id="ARBA00004141"/>
    </source>
</evidence>
<feature type="transmembrane region" description="Helical" evidence="6">
    <location>
        <begin position="132"/>
        <end position="150"/>
    </location>
</feature>
<comment type="similarity">
    <text evidence="2">Belongs to the GtrA family.</text>
</comment>
<evidence type="ECO:0000256" key="4">
    <source>
        <dbReference type="ARBA" id="ARBA00022989"/>
    </source>
</evidence>
<organism evidence="8 9">
    <name type="scientific">Paraburkholderia phenazinium</name>
    <dbReference type="NCBI Taxonomy" id="60549"/>
    <lineage>
        <taxon>Bacteria</taxon>
        <taxon>Pseudomonadati</taxon>
        <taxon>Pseudomonadota</taxon>
        <taxon>Betaproteobacteria</taxon>
        <taxon>Burkholderiales</taxon>
        <taxon>Burkholderiaceae</taxon>
        <taxon>Paraburkholderia</taxon>
    </lineage>
</organism>
<dbReference type="AlphaFoldDB" id="A0A1N6I136"/>
<sequence length="162" mass="18987">MRLDMEIEMSGYLHLPKKVINHRFVKFGLVGVSGIPVNICMLFVGKEWLFREVTSNFHGVDLRLNLALTVAILVSILNNFIWNRHWTWRDRKHETVEANIFTEFLRYAMASWLGIGVQFFLTNFLIEIGAHYLIANLCAIFVASGFNFILNDKWIFHKRVRN</sequence>
<evidence type="ECO:0000259" key="7">
    <source>
        <dbReference type="Pfam" id="PF04138"/>
    </source>
</evidence>
<evidence type="ECO:0000313" key="8">
    <source>
        <dbReference type="EMBL" id="SIO25701.1"/>
    </source>
</evidence>
<dbReference type="InterPro" id="IPR007267">
    <property type="entry name" value="GtrA_DPMS_TM"/>
</dbReference>
<accession>A0A1N6I136</accession>
<dbReference type="PANTHER" id="PTHR38459">
    <property type="entry name" value="PROPHAGE BACTOPRENOL-LINKED GLUCOSE TRANSLOCASE HOMOLOG"/>
    <property type="match status" value="1"/>
</dbReference>
<feature type="domain" description="GtrA/DPMS transmembrane" evidence="7">
    <location>
        <begin position="26"/>
        <end position="156"/>
    </location>
</feature>
<keyword evidence="5 6" id="KW-0472">Membrane</keyword>
<feature type="transmembrane region" description="Helical" evidence="6">
    <location>
        <begin position="24"/>
        <end position="44"/>
    </location>
</feature>
<feature type="transmembrane region" description="Helical" evidence="6">
    <location>
        <begin position="104"/>
        <end position="126"/>
    </location>
</feature>
<dbReference type="OrthoDB" id="9807815at2"/>
<feature type="transmembrane region" description="Helical" evidence="6">
    <location>
        <begin position="64"/>
        <end position="83"/>
    </location>
</feature>
<dbReference type="GO" id="GO:0005886">
    <property type="term" value="C:plasma membrane"/>
    <property type="evidence" value="ECO:0007669"/>
    <property type="project" value="TreeGrafter"/>
</dbReference>
<evidence type="ECO:0000256" key="3">
    <source>
        <dbReference type="ARBA" id="ARBA00022692"/>
    </source>
</evidence>
<comment type="subcellular location">
    <subcellularLocation>
        <location evidence="1">Membrane</location>
        <topology evidence="1">Multi-pass membrane protein</topology>
    </subcellularLocation>
</comment>
<dbReference type="PANTHER" id="PTHR38459:SF1">
    <property type="entry name" value="PROPHAGE BACTOPRENOL-LINKED GLUCOSE TRANSLOCASE HOMOLOG"/>
    <property type="match status" value="1"/>
</dbReference>
<keyword evidence="4 6" id="KW-1133">Transmembrane helix</keyword>
<protein>
    <submittedName>
        <fullName evidence="8">Putative flippase GtrA (Transmembrane translocase of bactoprenol-linked glucose)</fullName>
    </submittedName>
</protein>
<evidence type="ECO:0000256" key="5">
    <source>
        <dbReference type="ARBA" id="ARBA00023136"/>
    </source>
</evidence>
<dbReference type="EMBL" id="FSRM01000001">
    <property type="protein sequence ID" value="SIO25701.1"/>
    <property type="molecule type" value="Genomic_DNA"/>
</dbReference>
<evidence type="ECO:0000313" key="9">
    <source>
        <dbReference type="Proteomes" id="UP000184693"/>
    </source>
</evidence>
<dbReference type="Proteomes" id="UP000184693">
    <property type="component" value="Unassembled WGS sequence"/>
</dbReference>
<evidence type="ECO:0000256" key="2">
    <source>
        <dbReference type="ARBA" id="ARBA00009399"/>
    </source>
</evidence>
<reference evidence="8 9" key="1">
    <citation type="submission" date="2016-11" db="EMBL/GenBank/DDBJ databases">
        <authorList>
            <person name="Jaros S."/>
            <person name="Januszkiewicz K."/>
            <person name="Wedrychowicz H."/>
        </authorList>
    </citation>
    <scope>NUCLEOTIDE SEQUENCE [LARGE SCALE GENOMIC DNA]</scope>
    <source>
        <strain evidence="8 9">GAS86</strain>
    </source>
</reference>
<dbReference type="GO" id="GO:0000271">
    <property type="term" value="P:polysaccharide biosynthetic process"/>
    <property type="evidence" value="ECO:0007669"/>
    <property type="project" value="InterPro"/>
</dbReference>
<dbReference type="Pfam" id="PF04138">
    <property type="entry name" value="GtrA_DPMS_TM"/>
    <property type="match status" value="1"/>
</dbReference>
<proteinExistence type="inferred from homology"/>
<gene>
    <name evidence="8" type="ORF">SAMN05444168_3845</name>
</gene>